<feature type="region of interest" description="Disordered" evidence="3">
    <location>
        <begin position="1"/>
        <end position="39"/>
    </location>
</feature>
<dbReference type="InterPro" id="IPR002772">
    <property type="entry name" value="Glyco_hydro_3_C"/>
</dbReference>
<evidence type="ECO:0000313" key="6">
    <source>
        <dbReference type="Proteomes" id="UP001626628"/>
    </source>
</evidence>
<dbReference type="InterPro" id="IPR013783">
    <property type="entry name" value="Ig-like_fold"/>
</dbReference>
<dbReference type="InterPro" id="IPR036881">
    <property type="entry name" value="Glyco_hydro_3_C_sf"/>
</dbReference>
<dbReference type="SUPFAM" id="SSF52279">
    <property type="entry name" value="Beta-D-glucan exohydrolase, C-terminal domain"/>
    <property type="match status" value="1"/>
</dbReference>
<accession>A0ABZ2QK85</accession>
<dbReference type="SUPFAM" id="SSF56988">
    <property type="entry name" value="Anthrax protective antigen"/>
    <property type="match status" value="1"/>
</dbReference>
<dbReference type="Pfam" id="PF14310">
    <property type="entry name" value="Fn3-like"/>
    <property type="match status" value="1"/>
</dbReference>
<organism evidence="5 6">
    <name type="scientific">Streptomyces sirii</name>
    <dbReference type="NCBI Taxonomy" id="3127701"/>
    <lineage>
        <taxon>Bacteria</taxon>
        <taxon>Bacillati</taxon>
        <taxon>Actinomycetota</taxon>
        <taxon>Actinomycetes</taxon>
        <taxon>Kitasatosporales</taxon>
        <taxon>Streptomycetaceae</taxon>
        <taxon>Streptomyces</taxon>
    </lineage>
</organism>
<dbReference type="InterPro" id="IPR037524">
    <property type="entry name" value="PA14/GLEYA"/>
</dbReference>
<reference evidence="5 6" key="1">
    <citation type="submission" date="2024-03" db="EMBL/GenBank/DDBJ databases">
        <title>The complete genome of Streptomyces sirii sp.nov.</title>
        <authorList>
            <person name="Zakalyukina Y.V."/>
            <person name="Belik A.R."/>
            <person name="Biryukov M.V."/>
            <person name="Baturina O.A."/>
            <person name="Kabilov M.R."/>
        </authorList>
    </citation>
    <scope>NUCLEOTIDE SEQUENCE [LARGE SCALE GENOMIC DNA]</scope>
    <source>
        <strain evidence="5 6">BP-8</strain>
    </source>
</reference>
<feature type="domain" description="PA14" evidence="4">
    <location>
        <begin position="439"/>
        <end position="592"/>
    </location>
</feature>
<dbReference type="Pfam" id="PF00933">
    <property type="entry name" value="Glyco_hydro_3"/>
    <property type="match status" value="1"/>
</dbReference>
<evidence type="ECO:0000313" key="5">
    <source>
        <dbReference type="EMBL" id="WXK76932.1"/>
    </source>
</evidence>
<dbReference type="PANTHER" id="PTHR42715">
    <property type="entry name" value="BETA-GLUCOSIDASE"/>
    <property type="match status" value="1"/>
</dbReference>
<dbReference type="Gene3D" id="2.60.120.260">
    <property type="entry name" value="Galactose-binding domain-like"/>
    <property type="match status" value="1"/>
</dbReference>
<dbReference type="SUPFAM" id="SSF51445">
    <property type="entry name" value="(Trans)glycosidases"/>
    <property type="match status" value="1"/>
</dbReference>
<evidence type="ECO:0000259" key="4">
    <source>
        <dbReference type="PROSITE" id="PS51820"/>
    </source>
</evidence>
<dbReference type="InterPro" id="IPR026891">
    <property type="entry name" value="Fn3-like"/>
</dbReference>
<evidence type="ECO:0000256" key="1">
    <source>
        <dbReference type="ARBA" id="ARBA00005336"/>
    </source>
</evidence>
<evidence type="ECO:0000256" key="2">
    <source>
        <dbReference type="ARBA" id="ARBA00022801"/>
    </source>
</evidence>
<dbReference type="PRINTS" id="PR00133">
    <property type="entry name" value="GLHYDRLASE3"/>
</dbReference>
<dbReference type="RefSeq" id="WP_407286374.1">
    <property type="nucleotide sequence ID" value="NZ_CP147982.1"/>
</dbReference>
<keyword evidence="2 5" id="KW-0378">Hydrolase</keyword>
<dbReference type="PROSITE" id="PS51820">
    <property type="entry name" value="PA14"/>
    <property type="match status" value="1"/>
</dbReference>
<dbReference type="GO" id="GO:0016787">
    <property type="term" value="F:hydrolase activity"/>
    <property type="evidence" value="ECO:0007669"/>
    <property type="project" value="UniProtKB-KW"/>
</dbReference>
<proteinExistence type="inferred from homology"/>
<comment type="similarity">
    <text evidence="1">Belongs to the glycosyl hydrolase 3 family.</text>
</comment>
<dbReference type="Proteomes" id="UP001626628">
    <property type="component" value="Chromosome"/>
</dbReference>
<gene>
    <name evidence="5" type="ORF">WAB15_13520</name>
</gene>
<dbReference type="Gene3D" id="3.40.50.1700">
    <property type="entry name" value="Glycoside hydrolase family 3 C-terminal domain"/>
    <property type="match status" value="1"/>
</dbReference>
<dbReference type="Gene3D" id="2.60.40.10">
    <property type="entry name" value="Immunoglobulins"/>
    <property type="match status" value="1"/>
</dbReference>
<dbReference type="SMART" id="SM01217">
    <property type="entry name" value="Fn3_like"/>
    <property type="match status" value="1"/>
</dbReference>
<dbReference type="InterPro" id="IPR050288">
    <property type="entry name" value="Cellulose_deg_GH3"/>
</dbReference>
<protein>
    <submittedName>
        <fullName evidence="5">Glycoside hydrolase family 3 C-terminal domain-containing protein</fullName>
    </submittedName>
</protein>
<dbReference type="InterPro" id="IPR001764">
    <property type="entry name" value="Glyco_hydro_3_N"/>
</dbReference>
<dbReference type="PANTHER" id="PTHR42715:SF10">
    <property type="entry name" value="BETA-GLUCOSIDASE"/>
    <property type="match status" value="1"/>
</dbReference>
<dbReference type="EMBL" id="CP147982">
    <property type="protein sequence ID" value="WXK76932.1"/>
    <property type="molecule type" value="Genomic_DNA"/>
</dbReference>
<keyword evidence="6" id="KW-1185">Reference proteome</keyword>
<dbReference type="Pfam" id="PF01915">
    <property type="entry name" value="Glyco_hydro_3_C"/>
    <property type="match status" value="1"/>
</dbReference>
<sequence length="858" mass="91771">MTDAQPHDPARDDARHPARDRPESDRTPENDQIPDNDRAAAHTAAVERALAALDLDTKVRLLSGQDMWTLPAVPGIGLRSLVMSDGPIGVRGRQWSAEDPSIALPGPTALAATWDPGLARRAGHLLAQEARRKGVHVLLAPTVNLHRSPLGGRHFECYSEDPLLTGAIGAGYVRGVQEGGVGTTVKHFVGNDAETDRLTVDNRIAPRPLRELYLAPFERIVEEARPWGIMTAYNQVNGSTMTEHRSLVHDVLRGEWGFDGVNVSDWTAARDTVRALRGGLDVAMPGPRTVFGAPLAEAVRAGQVAEAEVDDAVRRVLLLAARTGCLDGVPAAVDPADVPRGIDGRALAREVARRGFVLLRNESVGGARRALPIDPAAVRSIAVIGAGAREARVLGGGSATVYPESVVSPLEGLRTALPDHVEVVYAAGAEPRTRLPHAREGFTLRARYLAADGRLLAETPQFDGQVRATGGFPAGVTRQNLAAVELTGSFTPRLTGGHTFAVAGSGELRLTVGGSVRFDDHCAPEGNDPFEMLMHPVERRVTAELTAGEHIEVALRFVPLRLGLGEGIDALYFSLGHSEPQLDPDAEIEEAVRAAAAADVAVVVVATTEEVESEGFDRGDLRLPGRQDELVTRVAAVNPHTVVVVNSGSPVELPWRAEVPAVLLSWFPGQEAGAALADVLLGAHEPGGRLPTTWPARLDDAPVTTVTPSRGRLDYSEGVFIGYRAWQRSAVAPAYPFGHGLGYTDWEYESLDTTPDSVRVRVRNAGDRPGREVVQIYLASPADTAPDAPERPARWLAGFAVVEAAPGESVEAEIPLPDRAFAVWEEKDRGWRRVEGVYTVEAAHSVADRRLTGEVTAG</sequence>
<evidence type="ECO:0000256" key="3">
    <source>
        <dbReference type="SAM" id="MobiDB-lite"/>
    </source>
</evidence>
<dbReference type="Gene3D" id="3.20.20.300">
    <property type="entry name" value="Glycoside hydrolase, family 3, N-terminal domain"/>
    <property type="match status" value="1"/>
</dbReference>
<dbReference type="InterPro" id="IPR036962">
    <property type="entry name" value="Glyco_hydro_3_N_sf"/>
</dbReference>
<dbReference type="InterPro" id="IPR017853">
    <property type="entry name" value="GH"/>
</dbReference>
<name>A0ABZ2QK85_9ACTN</name>